<feature type="region of interest" description="Disordered" evidence="1">
    <location>
        <begin position="56"/>
        <end position="144"/>
    </location>
</feature>
<feature type="compositionally biased region" description="Low complexity" evidence="1">
    <location>
        <begin position="747"/>
        <end position="766"/>
    </location>
</feature>
<dbReference type="InterPro" id="IPR021777">
    <property type="entry name" value="SANBR_BTB"/>
</dbReference>
<dbReference type="VEuPathDB" id="VectorBase:ASTEI20_031965"/>
<reference evidence="4" key="1">
    <citation type="journal article" date="2014" name="Genome Biol.">
        <title>Genome analysis of a major urban malaria vector mosquito, Anopheles stephensi.</title>
        <authorList>
            <person name="Jiang X."/>
            <person name="Peery A."/>
            <person name="Hall A.B."/>
            <person name="Sharma A."/>
            <person name="Chen X.G."/>
            <person name="Waterhouse R.M."/>
            <person name="Komissarov A."/>
            <person name="Riehle M.M."/>
            <person name="Shouche Y."/>
            <person name="Sharakhova M.V."/>
            <person name="Lawson D."/>
            <person name="Pakpour N."/>
            <person name="Arensburger P."/>
            <person name="Davidson V.L."/>
            <person name="Eiglmeier K."/>
            <person name="Emrich S."/>
            <person name="George P."/>
            <person name="Kennedy R.C."/>
            <person name="Mane S.P."/>
            <person name="Maslen G."/>
            <person name="Oringanje C."/>
            <person name="Qi Y."/>
            <person name="Settlage R."/>
            <person name="Tojo M."/>
            <person name="Tubio J.M."/>
            <person name="Unger M.F."/>
            <person name="Wang B."/>
            <person name="Vernick K.D."/>
            <person name="Ribeiro J.M."/>
            <person name="James A.A."/>
            <person name="Michel K."/>
            <person name="Riehle M.A."/>
            <person name="Luckhart S."/>
            <person name="Sharakhov I.V."/>
            <person name="Tu Z."/>
        </authorList>
    </citation>
    <scope>NUCLEOTIDE SEQUENCE [LARGE SCALE GENOMIC DNA]</scope>
    <source>
        <strain evidence="4">Indian</strain>
    </source>
</reference>
<evidence type="ECO:0000259" key="2">
    <source>
        <dbReference type="Pfam" id="PF11822"/>
    </source>
</evidence>
<feature type="compositionally biased region" description="Low complexity" evidence="1">
    <location>
        <begin position="104"/>
        <end position="113"/>
    </location>
</feature>
<proteinExistence type="predicted"/>
<feature type="region of interest" description="Disordered" evidence="1">
    <location>
        <begin position="214"/>
        <end position="241"/>
    </location>
</feature>
<feature type="domain" description="SANT and BTB" evidence="2">
    <location>
        <begin position="282"/>
        <end position="378"/>
    </location>
</feature>
<accession>A0A182YPI4</accession>
<dbReference type="AlphaFoldDB" id="A0A182YPI4"/>
<dbReference type="PANTHER" id="PTHR20946:SF0">
    <property type="entry name" value="SANT AND BTB DOMAIN REGULATOR OF CLASS SWITCH RECOMBINATION"/>
    <property type="match status" value="1"/>
</dbReference>
<dbReference type="VEuPathDB" id="VectorBase:ASTEI10370"/>
<feature type="compositionally biased region" description="Polar residues" evidence="1">
    <location>
        <begin position="228"/>
        <end position="241"/>
    </location>
</feature>
<dbReference type="Proteomes" id="UP000076408">
    <property type="component" value="Unassembled WGS sequence"/>
</dbReference>
<keyword evidence="4" id="KW-1185">Reference proteome</keyword>
<reference evidence="3" key="2">
    <citation type="submission" date="2020-05" db="UniProtKB">
        <authorList>
            <consortium name="EnsemblMetazoa"/>
        </authorList>
    </citation>
    <scope>IDENTIFICATION</scope>
    <source>
        <strain evidence="3">Indian</strain>
    </source>
</reference>
<evidence type="ECO:0000313" key="4">
    <source>
        <dbReference type="Proteomes" id="UP000076408"/>
    </source>
</evidence>
<name>A0A182YPI4_ANOST</name>
<dbReference type="VEuPathDB" id="VectorBase:ASTE011342"/>
<feature type="compositionally biased region" description="Basic and acidic residues" evidence="1">
    <location>
        <begin position="94"/>
        <end position="103"/>
    </location>
</feature>
<dbReference type="STRING" id="30069.A0A182YPI4"/>
<dbReference type="InterPro" id="IPR045902">
    <property type="entry name" value="SANBR-like"/>
</dbReference>
<sequence length="859" mass="94978">MASESTAPESAESISMHDFLEFLNVTCQVNDSFNSGKKNPPTFDYNQLARNELVNSIQQNSRSSSSGGGKSTETPSAISPARNAPTTATAATGGKRDTTKPDDVSSSSLGVSSTRTLPADKKMPAKKRTVSQKSQKSKPETVEVPKNRLETILNEKLDEVLNEGILDSVLPFICPSNGSGYHHKGGAGQKLSVSNPLSGVQSINGSTSIGVGCSGGGGKSAASGASSPDTQSGSSGKKSTLSAVGDVSQNFLIASSSTKTGLRRKSSIAQIAIPDSRAEPEVIIHVCDEVKGSSRDFSCPQKLLITKMGYFADVTAGQRLEDMDISVHCDLQIFEWLMKWVKKESVAQDEWPALDPTNVIPILVSASFLQMEPLLLDCLSFCHARLNEVVKASANLACLNDSIITRLAAMFTNLELEVVKDKKDRIAPRLWTKLIASLCDIEPQALRGHYATLAGMFRCLKCGKFLTQTVSTYIHCLPQNLRLNRWGQLISAHVKDPSWNINNYVSSLHKELRSWRKVYWRLWGHCHFLYCSICDTHFPVSQMMWCQYHPEQPQFLGPAAEGRVAGPAGRYPCCGKQAYRYEALPGPSVSECTSAHKGIYLDELRADSILPLQGCLFREHTVQVEADRDRAVLQLALHASEGGCLYEQPPFKPPNTSADPWWSGIGIVPHRSRQGLLPTFHVDGDAMVNHHHHHHHRSSRQMSQSAMDTETDTDSDEYDKSGTNQSRSTSSSSDGEESEYSSPASFQHQQHQQQQQQQQQQQTQQQHAKDMKRKPKLSYGRHWAGDMSARSNQDNQREFEERAMKQIITMVGKRTGGEQNLQYQTYQQGGTYIKLELDWRESIKQKNLATLKMKTNGTK</sequence>
<feature type="compositionally biased region" description="Basic residues" evidence="1">
    <location>
        <begin position="690"/>
        <end position="699"/>
    </location>
</feature>
<dbReference type="EnsemblMetazoa" id="ASTEI10370-RA">
    <property type="protein sequence ID" value="ASTEI10370-PA"/>
    <property type="gene ID" value="ASTEI10370"/>
</dbReference>
<feature type="compositionally biased region" description="Low complexity" evidence="1">
    <location>
        <begin position="80"/>
        <end position="93"/>
    </location>
</feature>
<organism evidence="3 4">
    <name type="scientific">Anopheles stephensi</name>
    <name type="common">Indo-Pakistan malaria mosquito</name>
    <dbReference type="NCBI Taxonomy" id="30069"/>
    <lineage>
        <taxon>Eukaryota</taxon>
        <taxon>Metazoa</taxon>
        <taxon>Ecdysozoa</taxon>
        <taxon>Arthropoda</taxon>
        <taxon>Hexapoda</taxon>
        <taxon>Insecta</taxon>
        <taxon>Pterygota</taxon>
        <taxon>Neoptera</taxon>
        <taxon>Endopterygota</taxon>
        <taxon>Diptera</taxon>
        <taxon>Nematocera</taxon>
        <taxon>Culicoidea</taxon>
        <taxon>Culicidae</taxon>
        <taxon>Anophelinae</taxon>
        <taxon>Anopheles</taxon>
    </lineage>
</organism>
<dbReference type="Pfam" id="PF11822">
    <property type="entry name" value="BTB_SANBR"/>
    <property type="match status" value="1"/>
</dbReference>
<dbReference type="PANTHER" id="PTHR20946">
    <property type="entry name" value="SANT AND BTB DOMAIN REGULATOR OF CLASS SWITCH RECOMBINATION"/>
    <property type="match status" value="1"/>
</dbReference>
<protein>
    <submittedName>
        <fullName evidence="3">DUF3342 domain-containing protein</fullName>
    </submittedName>
</protein>
<evidence type="ECO:0000256" key="1">
    <source>
        <dbReference type="SAM" id="MobiDB-lite"/>
    </source>
</evidence>
<dbReference type="OMA" id="TSRDFTC"/>
<feature type="region of interest" description="Disordered" evidence="1">
    <location>
        <begin position="690"/>
        <end position="795"/>
    </location>
</feature>
<evidence type="ECO:0000313" key="3">
    <source>
        <dbReference type="EnsemblMetazoa" id="ASTEI10370-PA"/>
    </source>
</evidence>